<gene>
    <name evidence="1" type="ORF">D7X32_11930</name>
</gene>
<protein>
    <submittedName>
        <fullName evidence="1">Uncharacterized protein</fullName>
    </submittedName>
</protein>
<dbReference type="AlphaFoldDB" id="A0A3A8K9W2"/>
<accession>A0A3A8K9W2</accession>
<proteinExistence type="predicted"/>
<sequence>MAMDDDVFLEQFSRGEPDGFAHLDHVRVVYLYTRRVGGDAAVELTRAGLRALTHRLGVPEKYHDTVTVAWARLVSQRAATEPGLDFTAFIHDNPRFQRKDLLEDYYSREVLFGAEARARFIEPDLRPLPIQAPPGVGSNVTD</sequence>
<dbReference type="EMBL" id="RAWE01000032">
    <property type="protein sequence ID" value="RKH04117.1"/>
    <property type="molecule type" value="Genomic_DNA"/>
</dbReference>
<reference evidence="2" key="1">
    <citation type="submission" date="2018-09" db="EMBL/GenBank/DDBJ databases">
        <authorList>
            <person name="Livingstone P.G."/>
            <person name="Whitworth D.E."/>
        </authorList>
    </citation>
    <scope>NUCLEOTIDE SEQUENCE [LARGE SCALE GENOMIC DNA]</scope>
    <source>
        <strain evidence="2">CA043D</strain>
    </source>
</reference>
<evidence type="ECO:0000313" key="2">
    <source>
        <dbReference type="Proteomes" id="UP000268313"/>
    </source>
</evidence>
<name>A0A3A8K9W2_9BACT</name>
<evidence type="ECO:0000313" key="1">
    <source>
        <dbReference type="EMBL" id="RKH04117.1"/>
    </source>
</evidence>
<comment type="caution">
    <text evidence="1">The sequence shown here is derived from an EMBL/GenBank/DDBJ whole genome shotgun (WGS) entry which is preliminary data.</text>
</comment>
<keyword evidence="2" id="KW-1185">Reference proteome</keyword>
<dbReference type="Proteomes" id="UP000268313">
    <property type="component" value="Unassembled WGS sequence"/>
</dbReference>
<organism evidence="1 2">
    <name type="scientific">Corallococcus carmarthensis</name>
    <dbReference type="NCBI Taxonomy" id="2316728"/>
    <lineage>
        <taxon>Bacteria</taxon>
        <taxon>Pseudomonadati</taxon>
        <taxon>Myxococcota</taxon>
        <taxon>Myxococcia</taxon>
        <taxon>Myxococcales</taxon>
        <taxon>Cystobacterineae</taxon>
        <taxon>Myxococcaceae</taxon>
        <taxon>Corallococcus</taxon>
    </lineage>
</organism>